<dbReference type="Gene3D" id="3.40.1440.10">
    <property type="entry name" value="GIY-YIG endonuclease"/>
    <property type="match status" value="1"/>
</dbReference>
<dbReference type="EMBL" id="KQ983203">
    <property type="protein sequence ID" value="KYQ46730.1"/>
    <property type="molecule type" value="Genomic_DNA"/>
</dbReference>
<keyword evidence="2" id="KW-1185">Reference proteome</keyword>
<accession>A0A151WFW7</accession>
<evidence type="ECO:0008006" key="3">
    <source>
        <dbReference type="Google" id="ProtNLM"/>
    </source>
</evidence>
<evidence type="ECO:0000313" key="1">
    <source>
        <dbReference type="EMBL" id="KYQ46730.1"/>
    </source>
</evidence>
<evidence type="ECO:0000313" key="2">
    <source>
        <dbReference type="Proteomes" id="UP000075809"/>
    </source>
</evidence>
<gene>
    <name evidence="1" type="ORF">ALC60_14251</name>
</gene>
<dbReference type="Proteomes" id="UP000075809">
    <property type="component" value="Unassembled WGS sequence"/>
</dbReference>
<sequence length="246" mass="29067">MNSIDYYNKMHEILSDNNTYININKDPTNMMTNQTHTLLTRWKKKRYIDQSTIQSIQIVLKKDRFISGRYLTISYIYLIIQVERIYMKTILAIITSPLILIEKNILITIHKFMNTINTLNRFIKLGKNKLEKMKQCDVIYKISCLDCDSSYVGQTKRKAKTRIKEHKVNINKSKDSLTVLSQHQIDCGHKINWDDIQVLDIEPFFQKRIMSEMIFIKKQIDGLNKQNDTEKLPETYFPLLSIIPPT</sequence>
<dbReference type="CDD" id="cd10442">
    <property type="entry name" value="GIY-YIG_PLEs"/>
    <property type="match status" value="1"/>
</dbReference>
<reference evidence="1 2" key="1">
    <citation type="submission" date="2015-09" db="EMBL/GenBank/DDBJ databases">
        <title>Trachymyrmex zeteki WGS genome.</title>
        <authorList>
            <person name="Nygaard S."/>
            <person name="Hu H."/>
            <person name="Boomsma J."/>
            <person name="Zhang G."/>
        </authorList>
    </citation>
    <scope>NUCLEOTIDE SEQUENCE [LARGE SCALE GENOMIC DNA]</scope>
    <source>
        <strain evidence="1">Tzet28-1</strain>
        <tissue evidence="1">Whole body</tissue>
    </source>
</reference>
<organism evidence="1 2">
    <name type="scientific">Mycetomoellerius zeteki</name>
    <dbReference type="NCBI Taxonomy" id="64791"/>
    <lineage>
        <taxon>Eukaryota</taxon>
        <taxon>Metazoa</taxon>
        <taxon>Ecdysozoa</taxon>
        <taxon>Arthropoda</taxon>
        <taxon>Hexapoda</taxon>
        <taxon>Insecta</taxon>
        <taxon>Pterygota</taxon>
        <taxon>Neoptera</taxon>
        <taxon>Endopterygota</taxon>
        <taxon>Hymenoptera</taxon>
        <taxon>Apocrita</taxon>
        <taxon>Aculeata</taxon>
        <taxon>Formicoidea</taxon>
        <taxon>Formicidae</taxon>
        <taxon>Myrmicinae</taxon>
        <taxon>Mycetomoellerius</taxon>
    </lineage>
</organism>
<dbReference type="InterPro" id="IPR035901">
    <property type="entry name" value="GIY-YIG_endonuc_sf"/>
</dbReference>
<proteinExistence type="predicted"/>
<name>A0A151WFW7_9HYME</name>
<protein>
    <recommendedName>
        <fullName evidence="3">GIY-YIG domain-containing protein</fullName>
    </recommendedName>
</protein>
<dbReference type="AlphaFoldDB" id="A0A151WFW7"/>